<keyword evidence="1" id="KW-1133">Transmembrane helix</keyword>
<dbReference type="STRING" id="1220579.GCA_001571345_03008"/>
<dbReference type="PANTHER" id="PTHR32063">
    <property type="match status" value="1"/>
</dbReference>
<dbReference type="RefSeq" id="WP_061276268.1">
    <property type="nucleotide sequence ID" value="NZ_CBCRXN010000065.1"/>
</dbReference>
<accession>A0A318PYV4</accession>
<dbReference type="SUPFAM" id="SSF82714">
    <property type="entry name" value="Multidrug efflux transporter AcrB TolC docking domain, DN and DC subdomains"/>
    <property type="match status" value="2"/>
</dbReference>
<feature type="transmembrane region" description="Helical" evidence="1">
    <location>
        <begin position="374"/>
        <end position="394"/>
    </location>
</feature>
<keyword evidence="3" id="KW-1185">Reference proteome</keyword>
<dbReference type="AlphaFoldDB" id="A0A318PYV4"/>
<feature type="transmembrane region" description="Helical" evidence="1">
    <location>
        <begin position="536"/>
        <end position="555"/>
    </location>
</feature>
<dbReference type="Gene3D" id="3.30.70.1440">
    <property type="entry name" value="Multidrug efflux transporter AcrB pore domain"/>
    <property type="match status" value="1"/>
</dbReference>
<evidence type="ECO:0000313" key="3">
    <source>
        <dbReference type="Proteomes" id="UP000248257"/>
    </source>
</evidence>
<reference evidence="2 3" key="1">
    <citation type="submission" date="2017-07" db="EMBL/GenBank/DDBJ databases">
        <title>A draft genome sequence of Komagataeibacter xylinus LMG 1515.</title>
        <authorList>
            <person name="Skraban J."/>
            <person name="Cleenwerck I."/>
            <person name="Vandamme P."/>
            <person name="Trcek J."/>
        </authorList>
    </citation>
    <scope>NUCLEOTIDE SEQUENCE [LARGE SCALE GENOMIC DNA]</scope>
    <source>
        <strain evidence="2 3">LMG 1515</strain>
    </source>
</reference>
<sequence length="1034" mass="112366">MKPMSAPEPRAPGGINLSDWSIRHRALVLFFMILIGVAGIQSYFRLGRNEDPPFTVKTMVVEAFLPGASVEETTHQLTERIEKKLQETPDLDYVKSYTLAGKTTIFVNLLSGAPKAEVPDIWYQVRKKVGDIKAQLPQGTVGPFFDDEFGDTYGIIYGFTADGFSHRDLRDYVETVRDALLHVPDVAKIDTLGAQDEKIYVDFSTHHLARLGINGATIAAALLAQNATVPSGVIDTGREQIQVQPTGQFGSVQDIANVTVYAGSRKVRLGDIATITRTYSDPPQTMFRVGGQDAIALALSMRSGGNVLELEKNITAKMAELHARMPIGIEAHLVANQPKVVHDAVGDFTEALFEAIAIVLGISFLSLGGRAGTVVAFCIPFVLAVVFVCMKLFGIDLQRVSLGALIIALGLLVDDAMITVESMVSKLEEGWTLTRAATYAYVSTAFPMLTGTLVTVAGFIPVGFAKSVAGEYTFSLFAVVGMALIASWFVAVLVAPLVGVTILKQRPAAAPHAPPEGRLLRVFSRSLLFTMRRPRATVLASLAALVVAIALSPLVPRQFFPASDRPELLVDLSLRQGASIKATADVSRRLDAILRNDPDIDHWSSYVGRGAVRFYLSLNEQLPNDFFTQTVIVAKSAVARDRLRKRLDVALSRDLPDVVHGLFPLELGPPVGWPVQYRVTGRDPDRVWHYAHDVAKIMADSNQLHMVNFDWGDPARKLKIDVRQDEAHRLGLSSGAIALAINSAVTGVTATQVRDSIYLVDVVLRANHAQRLSIEDLRNLDIRLPNDQTVALSAVASVSYVEDYPLIWRRDRLPTLTIQAQLRDGVQADTAVGTLAPKIAAFNASLPSGYHVAVGGTVEESTKSQKSVVAVVPLMILVMLGVLMIQLQDFRRLALVISVAPFGLIGVVGALFLTQHPMGFIAMLGLVALIGMIIRNSVILVHQIQIEKDLGQSEWDAVMNAAKIRFRPIMLTAVAAILGMLPIASSVFWGPMADVIMGGLAVATVLTLIFLPSLYVLWFRVKETPSPQVEGVTR</sequence>
<comment type="caution">
    <text evidence="2">The sequence shown here is derived from an EMBL/GenBank/DDBJ whole genome shotgun (WGS) entry which is preliminary data.</text>
</comment>
<dbReference type="Gene3D" id="3.30.2090.10">
    <property type="entry name" value="Multidrug efflux transporter AcrB TolC docking domain, DN and DC subdomains"/>
    <property type="match status" value="2"/>
</dbReference>
<dbReference type="EMBL" id="NKUC01000047">
    <property type="protein sequence ID" value="PYD55807.1"/>
    <property type="molecule type" value="Genomic_DNA"/>
</dbReference>
<dbReference type="SUPFAM" id="SSF82693">
    <property type="entry name" value="Multidrug efflux transporter AcrB pore domain, PN1, PN2, PC1 and PC2 subdomains"/>
    <property type="match status" value="2"/>
</dbReference>
<dbReference type="GO" id="GO:0042910">
    <property type="term" value="F:xenobiotic transmembrane transporter activity"/>
    <property type="evidence" value="ECO:0007669"/>
    <property type="project" value="TreeGrafter"/>
</dbReference>
<evidence type="ECO:0000256" key="1">
    <source>
        <dbReference type="SAM" id="Phobius"/>
    </source>
</evidence>
<organism evidence="2 3">
    <name type="scientific">Komagataeibacter xylinus</name>
    <name type="common">Gluconacetobacter xylinus</name>
    <dbReference type="NCBI Taxonomy" id="28448"/>
    <lineage>
        <taxon>Bacteria</taxon>
        <taxon>Pseudomonadati</taxon>
        <taxon>Pseudomonadota</taxon>
        <taxon>Alphaproteobacteria</taxon>
        <taxon>Acetobacterales</taxon>
        <taxon>Acetobacteraceae</taxon>
        <taxon>Komagataeibacter</taxon>
    </lineage>
</organism>
<feature type="transmembrane region" description="Helical" evidence="1">
    <location>
        <begin position="867"/>
        <end position="886"/>
    </location>
</feature>
<dbReference type="OrthoDB" id="9798415at2"/>
<protein>
    <submittedName>
        <fullName evidence="2">AcrB/AcrD/AcrF family protein</fullName>
    </submittedName>
</protein>
<keyword evidence="1" id="KW-0812">Transmembrane</keyword>
<dbReference type="Gene3D" id="3.30.70.1320">
    <property type="entry name" value="Multidrug efflux transporter AcrB pore domain like"/>
    <property type="match status" value="1"/>
</dbReference>
<feature type="transmembrane region" description="Helical" evidence="1">
    <location>
        <begin position="26"/>
        <end position="44"/>
    </location>
</feature>
<dbReference type="PANTHER" id="PTHR32063:SF64">
    <property type="entry name" value="ACRB_ACRD_ACRF FAMILY PROTEIN"/>
    <property type="match status" value="1"/>
</dbReference>
<dbReference type="Gene3D" id="1.20.1640.10">
    <property type="entry name" value="Multidrug efflux transporter AcrB transmembrane domain"/>
    <property type="match status" value="2"/>
</dbReference>
<dbReference type="GO" id="GO:0005886">
    <property type="term" value="C:plasma membrane"/>
    <property type="evidence" value="ECO:0007669"/>
    <property type="project" value="TreeGrafter"/>
</dbReference>
<keyword evidence="1" id="KW-0472">Membrane</keyword>
<dbReference type="Proteomes" id="UP000248257">
    <property type="component" value="Unassembled WGS sequence"/>
</dbReference>
<proteinExistence type="predicted"/>
<dbReference type="InterPro" id="IPR027463">
    <property type="entry name" value="AcrB_DN_DC_subdom"/>
</dbReference>
<dbReference type="SUPFAM" id="SSF82866">
    <property type="entry name" value="Multidrug efflux transporter AcrB transmembrane domain"/>
    <property type="match status" value="2"/>
</dbReference>
<name>A0A318PYV4_KOMXY</name>
<feature type="transmembrane region" description="Helical" evidence="1">
    <location>
        <begin position="969"/>
        <end position="989"/>
    </location>
</feature>
<dbReference type="Gene3D" id="3.30.70.1430">
    <property type="entry name" value="Multidrug efflux transporter AcrB pore domain"/>
    <property type="match status" value="2"/>
</dbReference>
<feature type="transmembrane region" description="Helical" evidence="1">
    <location>
        <begin position="439"/>
        <end position="460"/>
    </location>
</feature>
<feature type="transmembrane region" description="Helical" evidence="1">
    <location>
        <begin position="919"/>
        <end position="941"/>
    </location>
</feature>
<feature type="transmembrane region" description="Helical" evidence="1">
    <location>
        <begin position="995"/>
        <end position="1018"/>
    </location>
</feature>
<dbReference type="Pfam" id="PF00873">
    <property type="entry name" value="ACR_tran"/>
    <property type="match status" value="1"/>
</dbReference>
<feature type="transmembrane region" description="Helical" evidence="1">
    <location>
        <begin position="893"/>
        <end position="913"/>
    </location>
</feature>
<dbReference type="InterPro" id="IPR001036">
    <property type="entry name" value="Acrflvin-R"/>
</dbReference>
<feature type="transmembrane region" description="Helical" evidence="1">
    <location>
        <begin position="472"/>
        <end position="498"/>
    </location>
</feature>
<gene>
    <name evidence="2" type="ORF">CFR75_14420</name>
</gene>
<dbReference type="PRINTS" id="PR00702">
    <property type="entry name" value="ACRIFLAVINRP"/>
</dbReference>
<evidence type="ECO:0000313" key="2">
    <source>
        <dbReference type="EMBL" id="PYD55807.1"/>
    </source>
</evidence>